<organism evidence="12 13">
    <name type="scientific">Chrysochromulina tobinii</name>
    <dbReference type="NCBI Taxonomy" id="1460289"/>
    <lineage>
        <taxon>Eukaryota</taxon>
        <taxon>Haptista</taxon>
        <taxon>Haptophyta</taxon>
        <taxon>Prymnesiophyceae</taxon>
        <taxon>Prymnesiales</taxon>
        <taxon>Chrysochromulinaceae</taxon>
        <taxon>Chrysochromulina</taxon>
    </lineage>
</organism>
<comment type="subcellular location">
    <subcellularLocation>
        <location evidence="1">Membrane</location>
        <topology evidence="1">Multi-pass membrane protein</topology>
    </subcellularLocation>
</comment>
<keyword evidence="13" id="KW-1185">Reference proteome</keyword>
<evidence type="ECO:0000259" key="11">
    <source>
        <dbReference type="PROSITE" id="PS50222"/>
    </source>
</evidence>
<dbReference type="Pfam" id="PF07885">
    <property type="entry name" value="Ion_trans_2"/>
    <property type="match status" value="2"/>
</dbReference>
<dbReference type="SUPFAM" id="SSF47473">
    <property type="entry name" value="EF-hand"/>
    <property type="match status" value="1"/>
</dbReference>
<dbReference type="GO" id="GO:0030322">
    <property type="term" value="P:stabilization of membrane potential"/>
    <property type="evidence" value="ECO:0007669"/>
    <property type="project" value="TreeGrafter"/>
</dbReference>
<dbReference type="InterPro" id="IPR018247">
    <property type="entry name" value="EF_Hand_1_Ca_BS"/>
</dbReference>
<keyword evidence="4" id="KW-0106">Calcium</keyword>
<dbReference type="InterPro" id="IPR003280">
    <property type="entry name" value="2pore_dom_K_chnl"/>
</dbReference>
<comment type="caution">
    <text evidence="12">The sequence shown here is derived from an EMBL/GenBank/DDBJ whole genome shotgun (WGS) entry which is preliminary data.</text>
</comment>
<dbReference type="CDD" id="cd00051">
    <property type="entry name" value="EFh"/>
    <property type="match status" value="1"/>
</dbReference>
<keyword evidence="6" id="KW-0406">Ion transport</keyword>
<dbReference type="Gene3D" id="1.10.238.10">
    <property type="entry name" value="EF-hand"/>
    <property type="match status" value="1"/>
</dbReference>
<dbReference type="GO" id="GO:0005886">
    <property type="term" value="C:plasma membrane"/>
    <property type="evidence" value="ECO:0007669"/>
    <property type="project" value="TreeGrafter"/>
</dbReference>
<evidence type="ECO:0000256" key="3">
    <source>
        <dbReference type="ARBA" id="ARBA00022692"/>
    </source>
</evidence>
<name>A0A0M0K2L6_9EUKA</name>
<evidence type="ECO:0000256" key="10">
    <source>
        <dbReference type="SAM" id="Phobius"/>
    </source>
</evidence>
<feature type="domain" description="EF-hand" evidence="11">
    <location>
        <begin position="366"/>
        <end position="401"/>
    </location>
</feature>
<evidence type="ECO:0000256" key="9">
    <source>
        <dbReference type="SAM" id="MobiDB-lite"/>
    </source>
</evidence>
<evidence type="ECO:0000256" key="5">
    <source>
        <dbReference type="ARBA" id="ARBA00022989"/>
    </source>
</evidence>
<keyword evidence="8" id="KW-0407">Ion channel</keyword>
<protein>
    <recommendedName>
        <fullName evidence="11">EF-hand domain-containing protein</fullName>
    </recommendedName>
</protein>
<keyword evidence="2" id="KW-0813">Transport</keyword>
<dbReference type="InterPro" id="IPR013099">
    <property type="entry name" value="K_chnl_dom"/>
</dbReference>
<feature type="compositionally biased region" description="Basic and acidic residues" evidence="9">
    <location>
        <begin position="171"/>
        <end position="182"/>
    </location>
</feature>
<evidence type="ECO:0000256" key="2">
    <source>
        <dbReference type="ARBA" id="ARBA00022448"/>
    </source>
</evidence>
<feature type="transmembrane region" description="Helical" evidence="10">
    <location>
        <begin position="101"/>
        <end position="126"/>
    </location>
</feature>
<dbReference type="PRINTS" id="PR01333">
    <property type="entry name" value="2POREKCHANEL"/>
</dbReference>
<accession>A0A0M0K2L6</accession>
<sequence length="414" mass="46516">MALAIQQILKRPKVNTTVLQFLKACFNIFAFIILCILCFGHIEGHDWWNQPVTGWDENKTDESWGVYLWNWDWIDCMYFAMVTMCTVGYGDMPTLPQSLRIFNIFFATLGVIFVAGSITTIVNFVAEQGRKRFILKQRMLIEDAHRAAELVKQQQRDGADGVPEPPPSPPADERAYEKAEESQPKYPIWDRLIWSRLPKRKKTLKVLAALRPTGAFFCLCIILGELENSQIEGCGGFGAGWRCGGNTGCDEWKLSHELGGYCWSWIDSFYYGFITYLTIGYGDVAPKTKGGKALGTLLVTMGLFSFTSLLAGLADIQAQARLGAEKTLQERLIELNEVIDQDENGKVTADEYIIFNLKKMGKVDDMTITLLKDQFKALDADGSGELDADDISLLTQAAEQVENEERSARHQEVS</sequence>
<reference evidence="13" key="1">
    <citation type="journal article" date="2015" name="PLoS Genet.">
        <title>Genome Sequence and Transcriptome Analyses of Chrysochromulina tobin: Metabolic Tools for Enhanced Algal Fitness in the Prominent Order Prymnesiales (Haptophyceae).</title>
        <authorList>
            <person name="Hovde B.T."/>
            <person name="Deodato C.R."/>
            <person name="Hunsperger H.M."/>
            <person name="Ryken S.A."/>
            <person name="Yost W."/>
            <person name="Jha R.K."/>
            <person name="Patterson J."/>
            <person name="Monnat R.J. Jr."/>
            <person name="Barlow S.B."/>
            <person name="Starkenburg S.R."/>
            <person name="Cattolico R.A."/>
        </authorList>
    </citation>
    <scope>NUCLEOTIDE SEQUENCE</scope>
    <source>
        <strain evidence="13">CCMP291</strain>
    </source>
</reference>
<keyword evidence="3 10" id="KW-0812">Transmembrane</keyword>
<dbReference type="SUPFAM" id="SSF81324">
    <property type="entry name" value="Voltage-gated potassium channels"/>
    <property type="match status" value="2"/>
</dbReference>
<dbReference type="AlphaFoldDB" id="A0A0M0K2L6"/>
<dbReference type="GO" id="GO:0005737">
    <property type="term" value="C:cytoplasm"/>
    <property type="evidence" value="ECO:0007669"/>
    <property type="project" value="UniProtKB-ARBA"/>
</dbReference>
<proteinExistence type="predicted"/>
<dbReference type="GO" id="GO:0015271">
    <property type="term" value="F:outward rectifier potassium channel activity"/>
    <property type="evidence" value="ECO:0007669"/>
    <property type="project" value="TreeGrafter"/>
</dbReference>
<dbReference type="InterPro" id="IPR011992">
    <property type="entry name" value="EF-hand-dom_pair"/>
</dbReference>
<gene>
    <name evidence="12" type="ORF">Ctob_010536</name>
</gene>
<evidence type="ECO:0000256" key="6">
    <source>
        <dbReference type="ARBA" id="ARBA00023065"/>
    </source>
</evidence>
<dbReference type="InterPro" id="IPR002048">
    <property type="entry name" value="EF_hand_dom"/>
</dbReference>
<dbReference type="EMBL" id="JWZX01001721">
    <property type="protein sequence ID" value="KOO32628.1"/>
    <property type="molecule type" value="Genomic_DNA"/>
</dbReference>
<evidence type="ECO:0000256" key="7">
    <source>
        <dbReference type="ARBA" id="ARBA00023136"/>
    </source>
</evidence>
<keyword evidence="7 10" id="KW-0472">Membrane</keyword>
<feature type="region of interest" description="Disordered" evidence="9">
    <location>
        <begin position="152"/>
        <end position="182"/>
    </location>
</feature>
<evidence type="ECO:0000256" key="4">
    <source>
        <dbReference type="ARBA" id="ARBA00022837"/>
    </source>
</evidence>
<evidence type="ECO:0000313" key="12">
    <source>
        <dbReference type="EMBL" id="KOO32628.1"/>
    </source>
</evidence>
<evidence type="ECO:0000313" key="13">
    <source>
        <dbReference type="Proteomes" id="UP000037460"/>
    </source>
</evidence>
<dbReference type="GO" id="GO:0005509">
    <property type="term" value="F:calcium ion binding"/>
    <property type="evidence" value="ECO:0007669"/>
    <property type="project" value="InterPro"/>
</dbReference>
<dbReference type="PANTHER" id="PTHR11003">
    <property type="entry name" value="POTASSIUM CHANNEL, SUBFAMILY K"/>
    <property type="match status" value="1"/>
</dbReference>
<feature type="transmembrane region" description="Helical" evidence="10">
    <location>
        <begin position="263"/>
        <end position="281"/>
    </location>
</feature>
<dbReference type="Proteomes" id="UP000037460">
    <property type="component" value="Unassembled WGS sequence"/>
</dbReference>
<evidence type="ECO:0000256" key="1">
    <source>
        <dbReference type="ARBA" id="ARBA00004141"/>
    </source>
</evidence>
<dbReference type="GO" id="GO:0022841">
    <property type="term" value="F:potassium ion leak channel activity"/>
    <property type="evidence" value="ECO:0007669"/>
    <property type="project" value="TreeGrafter"/>
</dbReference>
<dbReference type="PROSITE" id="PS50222">
    <property type="entry name" value="EF_HAND_2"/>
    <property type="match status" value="1"/>
</dbReference>
<evidence type="ECO:0000256" key="8">
    <source>
        <dbReference type="ARBA" id="ARBA00023303"/>
    </source>
</evidence>
<dbReference type="OrthoDB" id="415460at2759"/>
<keyword evidence="5 10" id="KW-1133">Transmembrane helix</keyword>
<feature type="transmembrane region" description="Helical" evidence="10">
    <location>
        <begin position="293"/>
        <end position="314"/>
    </location>
</feature>
<dbReference type="PROSITE" id="PS00018">
    <property type="entry name" value="EF_HAND_1"/>
    <property type="match status" value="2"/>
</dbReference>
<dbReference type="PANTHER" id="PTHR11003:SF291">
    <property type="entry name" value="IP11374P"/>
    <property type="match status" value="1"/>
</dbReference>
<dbReference type="Gene3D" id="1.10.287.70">
    <property type="match status" value="2"/>
</dbReference>
<feature type="transmembrane region" description="Helical" evidence="10">
    <location>
        <begin position="21"/>
        <end position="42"/>
    </location>
</feature>